<reference evidence="1 2" key="1">
    <citation type="submission" date="2017-01" db="EMBL/GenBank/DDBJ databases">
        <title>Comparative genomic analysis of Brazilian Leptospira santarosai.</title>
        <authorList>
            <person name="Moreno L.Z."/>
            <person name="Miraglia F."/>
            <person name="Kremer F.S."/>
            <person name="Eslabao M.R."/>
            <person name="Lilenbaum W."/>
            <person name="Dellagostin O.A."/>
            <person name="Moreno A.M."/>
        </authorList>
    </citation>
    <scope>NUCLEOTIDE SEQUENCE [LARGE SCALE GENOMIC DNA]</scope>
    <source>
        <strain evidence="1 2">M52/8-19</strain>
    </source>
</reference>
<dbReference type="AlphaFoldDB" id="A0AB73NFZ0"/>
<accession>A0AB73NFZ0</accession>
<protein>
    <submittedName>
        <fullName evidence="1">Uncharacterized protein</fullName>
    </submittedName>
</protein>
<dbReference type="Proteomes" id="UP000189337">
    <property type="component" value="Unassembled WGS sequence"/>
</dbReference>
<name>A0AB73NFZ0_9LEPT</name>
<gene>
    <name evidence="1" type="ORF">BWD14_00080</name>
</gene>
<organism evidence="1 2">
    <name type="scientific">Leptospira santarosai</name>
    <dbReference type="NCBI Taxonomy" id="28183"/>
    <lineage>
        <taxon>Bacteria</taxon>
        <taxon>Pseudomonadati</taxon>
        <taxon>Spirochaetota</taxon>
        <taxon>Spirochaetia</taxon>
        <taxon>Leptospirales</taxon>
        <taxon>Leptospiraceae</taxon>
        <taxon>Leptospira</taxon>
    </lineage>
</organism>
<dbReference type="EMBL" id="MTSU01000001">
    <property type="protein sequence ID" value="ONF94492.1"/>
    <property type="molecule type" value="Genomic_DNA"/>
</dbReference>
<evidence type="ECO:0000313" key="2">
    <source>
        <dbReference type="Proteomes" id="UP000189337"/>
    </source>
</evidence>
<evidence type="ECO:0000313" key="1">
    <source>
        <dbReference type="EMBL" id="ONF94492.1"/>
    </source>
</evidence>
<proteinExistence type="predicted"/>
<sequence>MGKHFLKIQGISIKQISNRIKTVKQQFYAKIRSENFYFWILSFMLREAISKISENAGYAFYYSDNNTINLFKKLERAISLPQKAMNSRLDAICENFYILAKIDRPYWAPFLCVPVVIRILKIQSAFQDSFGSAYPDYNSIKF</sequence>
<comment type="caution">
    <text evidence="1">The sequence shown here is derived from an EMBL/GenBank/DDBJ whole genome shotgun (WGS) entry which is preliminary data.</text>
</comment>